<feature type="transmembrane region" description="Helical" evidence="4">
    <location>
        <begin position="352"/>
        <end position="373"/>
    </location>
</feature>
<feature type="transmembrane region" description="Helical" evidence="4">
    <location>
        <begin position="270"/>
        <end position="290"/>
    </location>
</feature>
<feature type="transmembrane region" description="Helical" evidence="4">
    <location>
        <begin position="513"/>
        <end position="532"/>
    </location>
</feature>
<reference evidence="5 6" key="1">
    <citation type="submission" date="2020-11" db="EMBL/GenBank/DDBJ databases">
        <authorList>
            <person name="Sun Q."/>
        </authorList>
    </citation>
    <scope>NUCLEOTIDE SEQUENCE [LARGE SCALE GENOMIC DNA]</scope>
    <source>
        <strain evidence="5 6">P8398</strain>
    </source>
</reference>
<feature type="transmembrane region" description="Helical" evidence="4">
    <location>
        <begin position="413"/>
        <end position="434"/>
    </location>
</feature>
<dbReference type="Gene3D" id="1.20.1250.20">
    <property type="entry name" value="MFS general substrate transporter like domains"/>
    <property type="match status" value="1"/>
</dbReference>
<evidence type="ECO:0000313" key="5">
    <source>
        <dbReference type="EMBL" id="QPI48271.1"/>
    </source>
</evidence>
<feature type="transmembrane region" description="Helical" evidence="4">
    <location>
        <begin position="296"/>
        <end position="315"/>
    </location>
</feature>
<dbReference type="InterPro" id="IPR011701">
    <property type="entry name" value="MFS"/>
</dbReference>
<feature type="transmembrane region" description="Helical" evidence="4">
    <location>
        <begin position="157"/>
        <end position="182"/>
    </location>
</feature>
<evidence type="ECO:0000256" key="1">
    <source>
        <dbReference type="ARBA" id="ARBA00022692"/>
    </source>
</evidence>
<dbReference type="Proteomes" id="UP000662888">
    <property type="component" value="Chromosome"/>
</dbReference>
<gene>
    <name evidence="5" type="ORF">IV454_22370</name>
</gene>
<proteinExistence type="predicted"/>
<keyword evidence="6" id="KW-1185">Reference proteome</keyword>
<feature type="transmembrane region" description="Helical" evidence="4">
    <location>
        <begin position="481"/>
        <end position="501"/>
    </location>
</feature>
<feature type="transmembrane region" description="Helical" evidence="4">
    <location>
        <begin position="538"/>
        <end position="558"/>
    </location>
</feature>
<dbReference type="EMBL" id="CP065053">
    <property type="protein sequence ID" value="QPI48271.1"/>
    <property type="molecule type" value="Genomic_DNA"/>
</dbReference>
<dbReference type="RefSeq" id="WP_206087904.1">
    <property type="nucleotide sequence ID" value="NZ_CP065053.1"/>
</dbReference>
<keyword evidence="1 4" id="KW-0812">Transmembrane</keyword>
<keyword evidence="2 4" id="KW-1133">Transmembrane helix</keyword>
<name>A0AA49A6L1_9BURK</name>
<dbReference type="Pfam" id="PF07690">
    <property type="entry name" value="MFS_1"/>
    <property type="match status" value="1"/>
</dbReference>
<evidence type="ECO:0000313" key="6">
    <source>
        <dbReference type="Proteomes" id="UP000662888"/>
    </source>
</evidence>
<sequence>MQRRDRELYARPMRQLCAFILAVMLLTQVALAAYAWSLADQRFLPALERKAQTIGVALAGRLTFAIDQGTPLAQAASASAAWQAILARHGDIAYILLTDASGKVLYRGGAGAEVIAPENYLDTHADIVHRYVRHGQVHVGVERGYLRTRMLALRYDLAILLLASLCIAFEALWFIVTLNFSAPVRQVIAVMRHMAAGDFRHRTSAGPPDALAARLNALEARINDGFREVAQRAAMPGQQAVGAIVLRRLRARYRFDEDGSGVALPRLRIVTVRLLTFLCVFAAMVAQPVLAQHGAASALPVSAFVLALAFTLAWAGPWSDRVGRRRSYVTGALIAAAALACTAFAPDLALQMLARATAGAGVALMLSACHGYAHDNADGGSARALAQLAGGAALAACCAPAAGALLADHVGHAGAYLAGAAAALAGAALAAAVLDGRAGRSRLSGPAPRMTPACLGVMAAAFLYAALVMFLIPLLTTQLDGAGLLPLLGGLGAALLALLFARASRPGRRWCMLAGLAGACGPLAAALLAQRFGPDLAILWLGAAALGVALRAALALMARACQRWAPAAVPS</sequence>
<feature type="transmembrane region" description="Helical" evidence="4">
    <location>
        <begin position="385"/>
        <end position="407"/>
    </location>
</feature>
<organism evidence="5 6">
    <name type="scientific">Massilia antarctica</name>
    <dbReference type="NCBI Taxonomy" id="2765360"/>
    <lineage>
        <taxon>Bacteria</taxon>
        <taxon>Pseudomonadati</taxon>
        <taxon>Pseudomonadota</taxon>
        <taxon>Betaproteobacteria</taxon>
        <taxon>Burkholderiales</taxon>
        <taxon>Oxalobacteraceae</taxon>
        <taxon>Telluria group</taxon>
        <taxon>Massilia</taxon>
    </lineage>
</organism>
<feature type="transmembrane region" description="Helical" evidence="4">
    <location>
        <begin position="327"/>
        <end position="346"/>
    </location>
</feature>
<evidence type="ECO:0000256" key="2">
    <source>
        <dbReference type="ARBA" id="ARBA00022989"/>
    </source>
</evidence>
<accession>A0AA49A6L1</accession>
<dbReference type="InterPro" id="IPR036259">
    <property type="entry name" value="MFS_trans_sf"/>
</dbReference>
<evidence type="ECO:0000256" key="4">
    <source>
        <dbReference type="SAM" id="Phobius"/>
    </source>
</evidence>
<dbReference type="SUPFAM" id="SSF103473">
    <property type="entry name" value="MFS general substrate transporter"/>
    <property type="match status" value="1"/>
</dbReference>
<feature type="transmembrane region" description="Helical" evidence="4">
    <location>
        <begin position="455"/>
        <end position="475"/>
    </location>
</feature>
<evidence type="ECO:0000256" key="3">
    <source>
        <dbReference type="ARBA" id="ARBA00023136"/>
    </source>
</evidence>
<protein>
    <submittedName>
        <fullName evidence="5">MFS transporter</fullName>
    </submittedName>
</protein>
<keyword evidence="3 4" id="KW-0472">Membrane</keyword>